<dbReference type="AlphaFoldDB" id="A0A183BQE8"/>
<dbReference type="WBParaSite" id="GPLIN_000283400">
    <property type="protein sequence ID" value="GPLIN_000283400"/>
    <property type="gene ID" value="GPLIN_000283400"/>
</dbReference>
<organism evidence="1 2">
    <name type="scientific">Globodera pallida</name>
    <name type="common">Potato cyst nematode worm</name>
    <name type="synonym">Heterodera pallida</name>
    <dbReference type="NCBI Taxonomy" id="36090"/>
    <lineage>
        <taxon>Eukaryota</taxon>
        <taxon>Metazoa</taxon>
        <taxon>Ecdysozoa</taxon>
        <taxon>Nematoda</taxon>
        <taxon>Chromadorea</taxon>
        <taxon>Rhabditida</taxon>
        <taxon>Tylenchina</taxon>
        <taxon>Tylenchomorpha</taxon>
        <taxon>Tylenchoidea</taxon>
        <taxon>Heteroderidae</taxon>
        <taxon>Heteroderinae</taxon>
        <taxon>Globodera</taxon>
    </lineage>
</organism>
<evidence type="ECO:0000313" key="2">
    <source>
        <dbReference type="WBParaSite" id="GPLIN_000283400"/>
    </source>
</evidence>
<dbReference type="Proteomes" id="UP000050741">
    <property type="component" value="Unassembled WGS sequence"/>
</dbReference>
<proteinExistence type="predicted"/>
<reference evidence="2" key="2">
    <citation type="submission" date="2016-06" db="UniProtKB">
        <authorList>
            <consortium name="WormBaseParasite"/>
        </authorList>
    </citation>
    <scope>IDENTIFICATION</scope>
</reference>
<evidence type="ECO:0000313" key="1">
    <source>
        <dbReference type="Proteomes" id="UP000050741"/>
    </source>
</evidence>
<accession>A0A183BQE8</accession>
<protein>
    <submittedName>
        <fullName evidence="2">DNA helicase</fullName>
    </submittedName>
</protein>
<keyword evidence="1" id="KW-1185">Reference proteome</keyword>
<name>A0A183BQE8_GLOPA</name>
<sequence>MLHNEMRVHQIGTGTTKRQILIQTLQNVQTVFGTVHNELDMLDLLDSSSIVKENLDKLEQLLKLNIVKNGMPNDDVELSEEILSCFDTGEIEKRIQKEGDYLVNRQLLISFMH</sequence>
<reference evidence="1" key="1">
    <citation type="submission" date="2014-05" db="EMBL/GenBank/DDBJ databases">
        <title>The genome and life-stage specific transcriptomes of Globodera pallida elucidate key aspects of plant parasitism by a cyst nematode.</title>
        <authorList>
            <person name="Cotton J.A."/>
            <person name="Lilley C.J."/>
            <person name="Jones L.M."/>
            <person name="Kikuchi T."/>
            <person name="Reid A.J."/>
            <person name="Thorpe P."/>
            <person name="Tsai I.J."/>
            <person name="Beasley H."/>
            <person name="Blok V."/>
            <person name="Cock P.J.A."/>
            <person name="Van den Akker S.E."/>
            <person name="Holroyd N."/>
            <person name="Hunt M."/>
            <person name="Mantelin S."/>
            <person name="Naghra H."/>
            <person name="Pain A."/>
            <person name="Palomares-Rius J.E."/>
            <person name="Zarowiecki M."/>
            <person name="Berriman M."/>
            <person name="Jones J.T."/>
            <person name="Urwin P.E."/>
        </authorList>
    </citation>
    <scope>NUCLEOTIDE SEQUENCE [LARGE SCALE GENOMIC DNA]</scope>
    <source>
        <strain evidence="1">Lindley</strain>
    </source>
</reference>